<protein>
    <submittedName>
        <fullName evidence="3">Uncharacterized protein</fullName>
    </submittedName>
</protein>
<dbReference type="AlphaFoldDB" id="A0ABD3N5T7"/>
<feature type="compositionally biased region" description="Basic and acidic residues" evidence="1">
    <location>
        <begin position="464"/>
        <end position="477"/>
    </location>
</feature>
<keyword evidence="2" id="KW-0732">Signal</keyword>
<evidence type="ECO:0000313" key="4">
    <source>
        <dbReference type="Proteomes" id="UP001530400"/>
    </source>
</evidence>
<dbReference type="Proteomes" id="UP001530400">
    <property type="component" value="Unassembled WGS sequence"/>
</dbReference>
<sequence length="510" mass="55771">MRIVGLVSLLLAVAPAFAIEATFTPNPADSAENGGAGPLPQSLEQRKQLLELSVAIAQTPDPASTLSHVAQQNGISAEELGAMLDRNTRDLQESGQLEEMLQGVQANLAAQGGRGASGTLPRRIIGLFTSLIVGIGKATAGQVARHPKHSSLLAVVVILTLLTLHNIPKNGLVMSSGTSPFSRGHTTFLNPPIQYMQQHYVDISDEWESSLPETVKVKKSKAGKQIGGIGITRSLDLDVSGSQTDKVTTETQLDREGYALIATASRLINVEDVIDIEQNDDDAESNQMEEAMEIMLDSISSLFGDRKFSEYTTALKWRSFVVAAEDDDTLEGAVMSMRLLGDFGRYGIQPFCISYESDDEVDDVTMTRCVAFHTLRGGHFDGELRFAIDTNKDRTGAIISVTLAIPDGGRTPTIRLARSMVESLTSSIVRSSQMRIKQAASRRNQSKHYRARSAAQAKEKRHLRYEQEKLQEEMAAERKRKWKRNNPDAGHYRPSGHRLRSPGGSPNFVS</sequence>
<feature type="signal peptide" evidence="2">
    <location>
        <begin position="1"/>
        <end position="18"/>
    </location>
</feature>
<evidence type="ECO:0000256" key="2">
    <source>
        <dbReference type="SAM" id="SignalP"/>
    </source>
</evidence>
<keyword evidence="4" id="KW-1185">Reference proteome</keyword>
<feature type="region of interest" description="Disordered" evidence="1">
    <location>
        <begin position="432"/>
        <end position="510"/>
    </location>
</feature>
<reference evidence="3 4" key="1">
    <citation type="submission" date="2024-10" db="EMBL/GenBank/DDBJ databases">
        <title>Updated reference genomes for cyclostephanoid diatoms.</title>
        <authorList>
            <person name="Roberts W.R."/>
            <person name="Alverson A.J."/>
        </authorList>
    </citation>
    <scope>NUCLEOTIDE SEQUENCE [LARGE SCALE GENOMIC DNA]</scope>
    <source>
        <strain evidence="3 4">AJA010-31</strain>
    </source>
</reference>
<feature type="chain" id="PRO_5044852324" evidence="2">
    <location>
        <begin position="19"/>
        <end position="510"/>
    </location>
</feature>
<organism evidence="3 4">
    <name type="scientific">Cyclotella atomus</name>
    <dbReference type="NCBI Taxonomy" id="382360"/>
    <lineage>
        <taxon>Eukaryota</taxon>
        <taxon>Sar</taxon>
        <taxon>Stramenopiles</taxon>
        <taxon>Ochrophyta</taxon>
        <taxon>Bacillariophyta</taxon>
        <taxon>Coscinodiscophyceae</taxon>
        <taxon>Thalassiosirophycidae</taxon>
        <taxon>Stephanodiscales</taxon>
        <taxon>Stephanodiscaceae</taxon>
        <taxon>Cyclotella</taxon>
    </lineage>
</organism>
<name>A0ABD3N5T7_9STRA</name>
<comment type="caution">
    <text evidence="3">The sequence shown here is derived from an EMBL/GenBank/DDBJ whole genome shotgun (WGS) entry which is preliminary data.</text>
</comment>
<dbReference type="EMBL" id="JALLPJ020001312">
    <property type="protein sequence ID" value="KAL3770396.1"/>
    <property type="molecule type" value="Genomic_DNA"/>
</dbReference>
<evidence type="ECO:0000313" key="3">
    <source>
        <dbReference type="EMBL" id="KAL3770396.1"/>
    </source>
</evidence>
<evidence type="ECO:0000256" key="1">
    <source>
        <dbReference type="SAM" id="MobiDB-lite"/>
    </source>
</evidence>
<proteinExistence type="predicted"/>
<accession>A0ABD3N5T7</accession>
<gene>
    <name evidence="3" type="ORF">ACHAWO_006385</name>
</gene>